<evidence type="ECO:0000256" key="5">
    <source>
        <dbReference type="SAM" id="SignalP"/>
    </source>
</evidence>
<sequence>MKMMLRSALALPLALGLPSLAAAAPRDIRVSHACAAAARCFDTIGAALASAQGASGRDWVTIRIGPGDFREKVTVARDKVRLIGSGSARTRLHFDAVAQTAGHYHRNGWGTPGSATLTVDASDVVVTGMTIANDYDYWTNDALPEGDKNKIGNPQAVAFLADIHSDRIAVRDSALLGYQDTLFANGKRLHIEDSLVAGNIDFIFGNGMVLIERSEIRTRRRSADTREEPFQSFIAAPSTLLDQLMGIVIHRSRLTREPGVPDGSVALARPWHPTTRFADGRYANPQAVGQTSFIDCYMDAHIAPDHWTSMKGTARDGTMTDVFRPQDSRFFEQGSTGPGAKRRDIGMPRQGLGDIRAIKGIFFDGWRESDSR</sequence>
<dbReference type="RefSeq" id="WP_243848430.1">
    <property type="nucleotide sequence ID" value="NZ_BAAAES010000004.1"/>
</dbReference>
<dbReference type="InterPro" id="IPR000070">
    <property type="entry name" value="Pectinesterase_cat"/>
</dbReference>
<evidence type="ECO:0000256" key="4">
    <source>
        <dbReference type="SAM" id="MobiDB-lite"/>
    </source>
</evidence>
<proteinExistence type="inferred from homology"/>
<evidence type="ECO:0000259" key="6">
    <source>
        <dbReference type="Pfam" id="PF01095"/>
    </source>
</evidence>
<dbReference type="EMBL" id="BAAAES010000004">
    <property type="protein sequence ID" value="GAA0661335.1"/>
    <property type="molecule type" value="Genomic_DNA"/>
</dbReference>
<feature type="region of interest" description="Disordered" evidence="4">
    <location>
        <begin position="329"/>
        <end position="348"/>
    </location>
</feature>
<dbReference type="PANTHER" id="PTHR31321">
    <property type="entry name" value="ACYL-COA THIOESTER HYDROLASE YBHC-RELATED"/>
    <property type="match status" value="1"/>
</dbReference>
<evidence type="ECO:0000313" key="7">
    <source>
        <dbReference type="EMBL" id="GAA0661335.1"/>
    </source>
</evidence>
<reference evidence="7 8" key="1">
    <citation type="journal article" date="2019" name="Int. J. Syst. Evol. Microbiol.">
        <title>The Global Catalogue of Microorganisms (GCM) 10K type strain sequencing project: providing services to taxonomists for standard genome sequencing and annotation.</title>
        <authorList>
            <consortium name="The Broad Institute Genomics Platform"/>
            <consortium name="The Broad Institute Genome Sequencing Center for Infectious Disease"/>
            <person name="Wu L."/>
            <person name="Ma J."/>
        </authorList>
    </citation>
    <scope>NUCLEOTIDE SEQUENCE [LARGE SCALE GENOMIC DNA]</scope>
    <source>
        <strain evidence="7 8">JCM 14603</strain>
    </source>
</reference>
<gene>
    <name evidence="7" type="ORF">GCM10009102_07640</name>
</gene>
<keyword evidence="8" id="KW-1185">Reference proteome</keyword>
<dbReference type="Gene3D" id="2.160.20.10">
    <property type="entry name" value="Single-stranded right-handed beta-helix, Pectin lyase-like"/>
    <property type="match status" value="1"/>
</dbReference>
<dbReference type="SUPFAM" id="SSF51126">
    <property type="entry name" value="Pectin lyase-like"/>
    <property type="match status" value="1"/>
</dbReference>
<dbReference type="PANTHER" id="PTHR31321:SF57">
    <property type="entry name" value="PECTINESTERASE 53-RELATED"/>
    <property type="match status" value="1"/>
</dbReference>
<evidence type="ECO:0000256" key="1">
    <source>
        <dbReference type="ARBA" id="ARBA00008891"/>
    </source>
</evidence>
<dbReference type="Proteomes" id="UP001500238">
    <property type="component" value="Unassembled WGS sequence"/>
</dbReference>
<evidence type="ECO:0000256" key="2">
    <source>
        <dbReference type="ARBA" id="ARBA00022801"/>
    </source>
</evidence>
<comment type="similarity">
    <text evidence="1">Belongs to the pectinesterase family.</text>
</comment>
<evidence type="ECO:0000256" key="3">
    <source>
        <dbReference type="ARBA" id="ARBA00023085"/>
    </source>
</evidence>
<keyword evidence="5" id="KW-0732">Signal</keyword>
<keyword evidence="3" id="KW-0063">Aspartyl esterase</keyword>
<feature type="chain" id="PRO_5046611468" description="Pectinesterase catalytic domain-containing protein" evidence="5">
    <location>
        <begin position="24"/>
        <end position="372"/>
    </location>
</feature>
<evidence type="ECO:0000313" key="8">
    <source>
        <dbReference type="Proteomes" id="UP001500238"/>
    </source>
</evidence>
<organism evidence="7 8">
    <name type="scientific">Sphingomonas insulae</name>
    <dbReference type="NCBI Taxonomy" id="424800"/>
    <lineage>
        <taxon>Bacteria</taxon>
        <taxon>Pseudomonadati</taxon>
        <taxon>Pseudomonadota</taxon>
        <taxon>Alphaproteobacteria</taxon>
        <taxon>Sphingomonadales</taxon>
        <taxon>Sphingomonadaceae</taxon>
        <taxon>Sphingomonas</taxon>
    </lineage>
</organism>
<keyword evidence="2" id="KW-0378">Hydrolase</keyword>
<protein>
    <recommendedName>
        <fullName evidence="6">Pectinesterase catalytic domain-containing protein</fullName>
    </recommendedName>
</protein>
<dbReference type="Pfam" id="PF01095">
    <property type="entry name" value="Pectinesterase"/>
    <property type="match status" value="1"/>
</dbReference>
<feature type="domain" description="Pectinesterase catalytic" evidence="6">
    <location>
        <begin position="40"/>
        <end position="313"/>
    </location>
</feature>
<comment type="caution">
    <text evidence="7">The sequence shown here is derived from an EMBL/GenBank/DDBJ whole genome shotgun (WGS) entry which is preliminary data.</text>
</comment>
<dbReference type="InterPro" id="IPR011050">
    <property type="entry name" value="Pectin_lyase_fold/virulence"/>
</dbReference>
<accession>A0ABN1HP82</accession>
<feature type="signal peptide" evidence="5">
    <location>
        <begin position="1"/>
        <end position="23"/>
    </location>
</feature>
<dbReference type="InterPro" id="IPR012334">
    <property type="entry name" value="Pectin_lyas_fold"/>
</dbReference>
<name>A0ABN1HP82_9SPHN</name>